<dbReference type="SUPFAM" id="SSF53335">
    <property type="entry name" value="S-adenosyl-L-methionine-dependent methyltransferases"/>
    <property type="match status" value="1"/>
</dbReference>
<dbReference type="RefSeq" id="WP_087372065.1">
    <property type="nucleotide sequence ID" value="NZ_NFKK01000005.1"/>
</dbReference>
<dbReference type="EMBL" id="NFKK01000005">
    <property type="protein sequence ID" value="OUP53209.1"/>
    <property type="molecule type" value="Genomic_DNA"/>
</dbReference>
<sequence>MGLNTLSLAHDFIRRHVQPGAHCIDATAGRGRDTALLCELAGSSGHVWAFDIQQSAIDQTNALLASRGLSAEVILDSHVNMAQYVPPESIDCIVFNFGRLPGGDPNIFTTPDASIQAVETGLSLLKPGGVMSLSLYYGGANGYEERDALLEYFRTIDDHKYSVLTCDWANRKNDPPIPVFLWRA</sequence>
<dbReference type="GO" id="GO:0008168">
    <property type="term" value="F:methyltransferase activity"/>
    <property type="evidence" value="ECO:0007669"/>
    <property type="project" value="UniProtKB-KW"/>
</dbReference>
<dbReference type="AlphaFoldDB" id="A0A1Y4LCI9"/>
<gene>
    <name evidence="1" type="ORF">B5F17_06460</name>
</gene>
<proteinExistence type="predicted"/>
<dbReference type="PANTHER" id="PTHR35276">
    <property type="entry name" value="S-ADENOSYL-L-METHIONINE-DEPENDENT METHYLTRANSFERASES SUPERFAMILY PROTEIN"/>
    <property type="match status" value="1"/>
</dbReference>
<reference evidence="2" key="1">
    <citation type="submission" date="2017-04" db="EMBL/GenBank/DDBJ databases">
        <title>Function of individual gut microbiota members based on whole genome sequencing of pure cultures obtained from chicken caecum.</title>
        <authorList>
            <person name="Medvecky M."/>
            <person name="Cejkova D."/>
            <person name="Polansky O."/>
            <person name="Karasova D."/>
            <person name="Kubasova T."/>
            <person name="Cizek A."/>
            <person name="Rychlik I."/>
        </authorList>
    </citation>
    <scope>NUCLEOTIDE SEQUENCE [LARGE SCALE GENOMIC DNA]</scope>
    <source>
        <strain evidence="2">An180</strain>
    </source>
</reference>
<name>A0A1Y4LCI9_9FIRM</name>
<keyword evidence="1" id="KW-0489">Methyltransferase</keyword>
<dbReference type="InterPro" id="IPR029063">
    <property type="entry name" value="SAM-dependent_MTases_sf"/>
</dbReference>
<protein>
    <submittedName>
        <fullName evidence="1">SAM-dependent methyltransferase</fullName>
    </submittedName>
</protein>
<evidence type="ECO:0000313" key="1">
    <source>
        <dbReference type="EMBL" id="OUP53209.1"/>
    </source>
</evidence>
<evidence type="ECO:0000313" key="2">
    <source>
        <dbReference type="Proteomes" id="UP000195897"/>
    </source>
</evidence>
<dbReference type="GO" id="GO:0032259">
    <property type="term" value="P:methylation"/>
    <property type="evidence" value="ECO:0007669"/>
    <property type="project" value="UniProtKB-KW"/>
</dbReference>
<dbReference type="Gene3D" id="3.40.50.150">
    <property type="entry name" value="Vaccinia Virus protein VP39"/>
    <property type="match status" value="1"/>
</dbReference>
<dbReference type="CDD" id="cd02440">
    <property type="entry name" value="AdoMet_MTases"/>
    <property type="match status" value="1"/>
</dbReference>
<dbReference type="Pfam" id="PF06962">
    <property type="entry name" value="rRNA_methylase"/>
    <property type="match status" value="1"/>
</dbReference>
<dbReference type="Proteomes" id="UP000195897">
    <property type="component" value="Unassembled WGS sequence"/>
</dbReference>
<organism evidence="1 2">
    <name type="scientific">Butyricicoccus pullicaecorum</name>
    <dbReference type="NCBI Taxonomy" id="501571"/>
    <lineage>
        <taxon>Bacteria</taxon>
        <taxon>Bacillati</taxon>
        <taxon>Bacillota</taxon>
        <taxon>Clostridia</taxon>
        <taxon>Eubacteriales</taxon>
        <taxon>Butyricicoccaceae</taxon>
        <taxon>Butyricicoccus</taxon>
    </lineage>
</organism>
<accession>A0A1Y4LCI9</accession>
<keyword evidence="1" id="KW-0808">Transferase</keyword>
<dbReference type="InterPro" id="IPR010719">
    <property type="entry name" value="MnmM_MeTrfase"/>
</dbReference>
<comment type="caution">
    <text evidence="1">The sequence shown here is derived from an EMBL/GenBank/DDBJ whole genome shotgun (WGS) entry which is preliminary data.</text>
</comment>
<dbReference type="PANTHER" id="PTHR35276:SF1">
    <property type="entry name" value="TRNA (MNM(5)S(2)U34)-METHYLTRANSFERASE, CHLOROPLASTIC"/>
    <property type="match status" value="1"/>
</dbReference>